<dbReference type="AlphaFoldDB" id="A0A7R9E3K1"/>
<dbReference type="CDD" id="cd14813">
    <property type="entry name" value="bZIP_BmCbz-like"/>
    <property type="match status" value="1"/>
</dbReference>
<dbReference type="Pfam" id="PF07716">
    <property type="entry name" value="bZIP_2"/>
    <property type="match status" value="1"/>
</dbReference>
<feature type="compositionally biased region" description="Low complexity" evidence="1">
    <location>
        <begin position="725"/>
        <end position="734"/>
    </location>
</feature>
<proteinExistence type="predicted"/>
<evidence type="ECO:0000313" key="3">
    <source>
        <dbReference type="EMBL" id="CAD7426645.1"/>
    </source>
</evidence>
<dbReference type="EMBL" id="OB793241">
    <property type="protein sequence ID" value="CAD7426645.1"/>
    <property type="molecule type" value="Genomic_DNA"/>
</dbReference>
<dbReference type="SMART" id="SM00338">
    <property type="entry name" value="BRLZ"/>
    <property type="match status" value="1"/>
</dbReference>
<reference evidence="3" key="1">
    <citation type="submission" date="2020-11" db="EMBL/GenBank/DDBJ databases">
        <authorList>
            <person name="Tran Van P."/>
        </authorList>
    </citation>
    <scope>NUCLEOTIDE SEQUENCE</scope>
</reference>
<feature type="compositionally biased region" description="Polar residues" evidence="1">
    <location>
        <begin position="791"/>
        <end position="809"/>
    </location>
</feature>
<dbReference type="GO" id="GO:0003700">
    <property type="term" value="F:DNA-binding transcription factor activity"/>
    <property type="evidence" value="ECO:0007669"/>
    <property type="project" value="InterPro"/>
</dbReference>
<dbReference type="SUPFAM" id="SSF57959">
    <property type="entry name" value="Leucine zipper domain"/>
    <property type="match status" value="1"/>
</dbReference>
<feature type="domain" description="BZIP" evidence="2">
    <location>
        <begin position="824"/>
        <end position="885"/>
    </location>
</feature>
<organism evidence="3">
    <name type="scientific">Timema monikensis</name>
    <dbReference type="NCBI Taxonomy" id="170555"/>
    <lineage>
        <taxon>Eukaryota</taxon>
        <taxon>Metazoa</taxon>
        <taxon>Ecdysozoa</taxon>
        <taxon>Arthropoda</taxon>
        <taxon>Hexapoda</taxon>
        <taxon>Insecta</taxon>
        <taxon>Pterygota</taxon>
        <taxon>Neoptera</taxon>
        <taxon>Polyneoptera</taxon>
        <taxon>Phasmatodea</taxon>
        <taxon>Timematodea</taxon>
        <taxon>Timematoidea</taxon>
        <taxon>Timematidae</taxon>
        <taxon>Timema</taxon>
    </lineage>
</organism>
<evidence type="ECO:0000259" key="2">
    <source>
        <dbReference type="PROSITE" id="PS50217"/>
    </source>
</evidence>
<dbReference type="InterPro" id="IPR004827">
    <property type="entry name" value="bZIP"/>
</dbReference>
<feature type="region of interest" description="Disordered" evidence="1">
    <location>
        <begin position="541"/>
        <end position="561"/>
    </location>
</feature>
<accession>A0A7R9E3K1</accession>
<protein>
    <recommendedName>
        <fullName evidence="2">BZIP domain-containing protein</fullName>
    </recommendedName>
</protein>
<dbReference type="PROSITE" id="PS50217">
    <property type="entry name" value="BZIP"/>
    <property type="match status" value="1"/>
</dbReference>
<name>A0A7R9E3K1_9NEOP</name>
<feature type="region of interest" description="Disordered" evidence="1">
    <location>
        <begin position="725"/>
        <end position="864"/>
    </location>
</feature>
<dbReference type="GO" id="GO:0005634">
    <property type="term" value="C:nucleus"/>
    <property type="evidence" value="ECO:0007669"/>
    <property type="project" value="UniProtKB-ARBA"/>
</dbReference>
<gene>
    <name evidence="3" type="ORF">TMSB3V08_LOCUS3521</name>
</gene>
<dbReference type="Gene3D" id="1.20.5.170">
    <property type="match status" value="1"/>
</dbReference>
<feature type="compositionally biased region" description="Basic and acidic residues" evidence="1">
    <location>
        <begin position="844"/>
        <end position="864"/>
    </location>
</feature>
<dbReference type="InterPro" id="IPR046347">
    <property type="entry name" value="bZIP_sf"/>
</dbReference>
<feature type="compositionally biased region" description="Basic and acidic residues" evidence="1">
    <location>
        <begin position="824"/>
        <end position="837"/>
    </location>
</feature>
<sequence length="891" mass="99291">MKITVASRASHLGCVDNISLQSLDSRRAIGNHSACRNLPTPAPHLCRVKVATYERITILGVGRGPIEQHRKVLSFEIWQFVKKKVFSSMLAAPCNMRSAAVSIICFSFREDERVSNNVFTRGEVGEPNRGPRPRAIAEQRGVVSIYEIPSTRDKQSGQGGAVNDCATKSKVNGCTANSKQSDTIINRSPLSSGEWDENFQDLSVWCEWPRSQRSHAMARAMRDSSGATEDELNTPEVGEYNEFNFTSTSNDVTMSMNVINEWGVPSPLATHGHTNAADFGSFDKWLYTDGVNDLYGDKRMPATKKQKVIVEPVAETFTPSQGWGLILGHEDSVGMYKRNIDNPLLCYDVKSENFSAPSSVKSDVTVVDYPYSVTPMMVDDLTSSYDVTVAANRDDTFSLHPASPDAVTSFGDVSHSNQTYDDSVTRTHTQFQQGYEVTEGDESGSFLGQDSVSVQERVFSHLGNFRDAPSSPVGERINLDSANQPSIARPKLDLSLMNMTTPMESIGINTPDVLESFAGDFNLLSYLCDVLPSVPTLNKEQSTSVTSRQKIDPLPLKPSHLRVRPIHPASKKDQEIPAMSRKKINSPPLKPSRLLCSPIVPTIKTEQDIPVRFKQEMAANLVIKKQGPARTVNLVINKPQGPIPTVNLVREVRIPVETLQTPGKRNLIRIKPSERKRVRMTATKRNSRKQLKQREILLSEENSTASADVDVEGGLTTINLSDLTSLTSSGASTSKPRKRVPQTPSKYEEFEFDFSDEDTNLPSTSRGVTMRIKEEPMSPNTTKKGQRRRLSSINQDPSTNKRSRQSISSGDELGEFSPGSGCYRYRELRDRNNEASRKSRLNRKAREEEMKEQSDKLEKENHSLRIKAEEMERLVKKMREALLEAVIKSKK</sequence>
<feature type="compositionally biased region" description="Acidic residues" evidence="1">
    <location>
        <begin position="750"/>
        <end position="759"/>
    </location>
</feature>
<evidence type="ECO:0000256" key="1">
    <source>
        <dbReference type="SAM" id="MobiDB-lite"/>
    </source>
</evidence>